<name>A0ABR2M1D2_9ASPA</name>
<protein>
    <submittedName>
        <fullName evidence="1">Uncharacterized protein</fullName>
    </submittedName>
</protein>
<proteinExistence type="predicted"/>
<organism evidence="1 2">
    <name type="scientific">Platanthera guangdongensis</name>
    <dbReference type="NCBI Taxonomy" id="2320717"/>
    <lineage>
        <taxon>Eukaryota</taxon>
        <taxon>Viridiplantae</taxon>
        <taxon>Streptophyta</taxon>
        <taxon>Embryophyta</taxon>
        <taxon>Tracheophyta</taxon>
        <taxon>Spermatophyta</taxon>
        <taxon>Magnoliopsida</taxon>
        <taxon>Liliopsida</taxon>
        <taxon>Asparagales</taxon>
        <taxon>Orchidaceae</taxon>
        <taxon>Orchidoideae</taxon>
        <taxon>Orchideae</taxon>
        <taxon>Orchidinae</taxon>
        <taxon>Platanthera</taxon>
    </lineage>
</organism>
<keyword evidence="2" id="KW-1185">Reference proteome</keyword>
<comment type="caution">
    <text evidence="1">The sequence shown here is derived from an EMBL/GenBank/DDBJ whole genome shotgun (WGS) entry which is preliminary data.</text>
</comment>
<sequence>MKLFSVDKRASTRLASDIKEILPPKFVVALRRCFTALLQDVASTPCFVIQWVQ</sequence>
<accession>A0ABR2M1D2</accession>
<dbReference type="EMBL" id="JBBWWR010000013">
    <property type="protein sequence ID" value="KAK8956158.1"/>
    <property type="molecule type" value="Genomic_DNA"/>
</dbReference>
<evidence type="ECO:0000313" key="1">
    <source>
        <dbReference type="EMBL" id="KAK8956158.1"/>
    </source>
</evidence>
<gene>
    <name evidence="1" type="ORF">KSP40_PGU015801</name>
</gene>
<dbReference type="Proteomes" id="UP001412067">
    <property type="component" value="Unassembled WGS sequence"/>
</dbReference>
<evidence type="ECO:0000313" key="2">
    <source>
        <dbReference type="Proteomes" id="UP001412067"/>
    </source>
</evidence>
<reference evidence="1 2" key="1">
    <citation type="journal article" date="2022" name="Nat. Plants">
        <title>Genomes of leafy and leafless Platanthera orchids illuminate the evolution of mycoheterotrophy.</title>
        <authorList>
            <person name="Li M.H."/>
            <person name="Liu K.W."/>
            <person name="Li Z."/>
            <person name="Lu H.C."/>
            <person name="Ye Q.L."/>
            <person name="Zhang D."/>
            <person name="Wang J.Y."/>
            <person name="Li Y.F."/>
            <person name="Zhong Z.M."/>
            <person name="Liu X."/>
            <person name="Yu X."/>
            <person name="Liu D.K."/>
            <person name="Tu X.D."/>
            <person name="Liu B."/>
            <person name="Hao Y."/>
            <person name="Liao X.Y."/>
            <person name="Jiang Y.T."/>
            <person name="Sun W.H."/>
            <person name="Chen J."/>
            <person name="Chen Y.Q."/>
            <person name="Ai Y."/>
            <person name="Zhai J.W."/>
            <person name="Wu S.S."/>
            <person name="Zhou Z."/>
            <person name="Hsiao Y.Y."/>
            <person name="Wu W.L."/>
            <person name="Chen Y.Y."/>
            <person name="Lin Y.F."/>
            <person name="Hsu J.L."/>
            <person name="Li C.Y."/>
            <person name="Wang Z.W."/>
            <person name="Zhao X."/>
            <person name="Zhong W.Y."/>
            <person name="Ma X.K."/>
            <person name="Ma L."/>
            <person name="Huang J."/>
            <person name="Chen G.Z."/>
            <person name="Huang M.Z."/>
            <person name="Huang L."/>
            <person name="Peng D.H."/>
            <person name="Luo Y.B."/>
            <person name="Zou S.Q."/>
            <person name="Chen S.P."/>
            <person name="Lan S."/>
            <person name="Tsai W.C."/>
            <person name="Van de Peer Y."/>
            <person name="Liu Z.J."/>
        </authorList>
    </citation>
    <scope>NUCLEOTIDE SEQUENCE [LARGE SCALE GENOMIC DNA]</scope>
    <source>
        <strain evidence="1">Lor288</strain>
    </source>
</reference>